<dbReference type="Proteomes" id="UP000224567">
    <property type="component" value="Unassembled WGS sequence"/>
</dbReference>
<dbReference type="PANTHER" id="PTHR31639:SF333">
    <property type="entry name" value="F-BOX DOMAIN, FBD DOMAIN, LEUCINE-RICH REPEAT DOMAIN, L DOMAIN-LIKE PROTEIN-RELATED"/>
    <property type="match status" value="1"/>
</dbReference>
<evidence type="ECO:0000313" key="2">
    <source>
        <dbReference type="EMBL" id="PHT60001.1"/>
    </source>
</evidence>
<dbReference type="PROSITE" id="PS50181">
    <property type="entry name" value="FBOX"/>
    <property type="match status" value="1"/>
</dbReference>
<dbReference type="InterPro" id="IPR001810">
    <property type="entry name" value="F-box_dom"/>
</dbReference>
<reference evidence="2 3" key="1">
    <citation type="journal article" date="2017" name="Genome Biol.">
        <title>New reference genome sequences of hot pepper reveal the massive evolution of plant disease-resistance genes by retroduplication.</title>
        <authorList>
            <person name="Kim S."/>
            <person name="Park J."/>
            <person name="Yeom S.I."/>
            <person name="Kim Y.M."/>
            <person name="Seo E."/>
            <person name="Kim K.T."/>
            <person name="Kim M.S."/>
            <person name="Lee J.M."/>
            <person name="Cheong K."/>
            <person name="Shin H.S."/>
            <person name="Kim S.B."/>
            <person name="Han K."/>
            <person name="Lee J."/>
            <person name="Park M."/>
            <person name="Lee H.A."/>
            <person name="Lee H.Y."/>
            <person name="Lee Y."/>
            <person name="Oh S."/>
            <person name="Lee J.H."/>
            <person name="Choi E."/>
            <person name="Choi E."/>
            <person name="Lee S.E."/>
            <person name="Jeon J."/>
            <person name="Kim H."/>
            <person name="Choi G."/>
            <person name="Song H."/>
            <person name="Lee J."/>
            <person name="Lee S.C."/>
            <person name="Kwon J.K."/>
            <person name="Lee H.Y."/>
            <person name="Koo N."/>
            <person name="Hong Y."/>
            <person name="Kim R.W."/>
            <person name="Kang W.H."/>
            <person name="Huh J.H."/>
            <person name="Kang B.C."/>
            <person name="Yang T.J."/>
            <person name="Lee Y.H."/>
            <person name="Bennetzen J.L."/>
            <person name="Choi D."/>
        </authorList>
    </citation>
    <scope>NUCLEOTIDE SEQUENCE [LARGE SCALE GENOMIC DNA]</scope>
    <source>
        <strain evidence="3">cv. PBC81</strain>
    </source>
</reference>
<sequence length="465" mass="53133">MIVLSNRSSQTCRKIIQFLLADVKRVVVGREGEDRISELPANVIDRILELLPVKDAAKTSILSKNWRYNWAMLSNLQLNKAFCYKLAVKSRSVFKETVDTILLLHLGAIVKFNLDVSGLRRSSYGHIDRWMLNVTRNDVKELYLHMFDNSSYKLSSYVLNCPTLKKLELFNCVFKPPNPFVGSRHLITIRLESITFVPTTEFIVINCPLLVNLALLDCRGTQYLKIVVSSRLEYLLQLEIDEVVDNPNREHDERSTLEKLLLSVAATLEFFLMGLGYFELLTADTIPKGPPFTRLQELSLGIDFGKLSQTTCALQLIKSCPNLSKLQIWGCASRDSAEAVLKYLKRPITCLDLRLNELKYVGISSHECSKTELLFVKLLFACTPSLVRMCYEQQKPFDSSDERKLTRKLMCFSRASPSIFRIRRLRTTTCIAYIMRNTRFTMCRITGAMTISSSVPCSIIKQPLH</sequence>
<keyword evidence="3" id="KW-1185">Reference proteome</keyword>
<dbReference type="SUPFAM" id="SSF52047">
    <property type="entry name" value="RNI-like"/>
    <property type="match status" value="1"/>
</dbReference>
<dbReference type="InterPro" id="IPR032675">
    <property type="entry name" value="LRR_dom_sf"/>
</dbReference>
<dbReference type="InterPro" id="IPR036047">
    <property type="entry name" value="F-box-like_dom_sf"/>
</dbReference>
<gene>
    <name evidence="2" type="ORF">CQW23_02364</name>
</gene>
<evidence type="ECO:0000313" key="3">
    <source>
        <dbReference type="Proteomes" id="UP000224567"/>
    </source>
</evidence>
<dbReference type="STRING" id="33114.A0A2G2XRL8"/>
<dbReference type="AlphaFoldDB" id="A0A2G2XRL8"/>
<dbReference type="Pfam" id="PF00646">
    <property type="entry name" value="F-box"/>
    <property type="match status" value="1"/>
</dbReference>
<dbReference type="Gene3D" id="3.80.10.10">
    <property type="entry name" value="Ribonuclease Inhibitor"/>
    <property type="match status" value="1"/>
</dbReference>
<protein>
    <recommendedName>
        <fullName evidence="1">F-box domain-containing protein</fullName>
    </recommendedName>
</protein>
<proteinExistence type="predicted"/>
<comment type="caution">
    <text evidence="2">The sequence shown here is derived from an EMBL/GenBank/DDBJ whole genome shotgun (WGS) entry which is preliminary data.</text>
</comment>
<dbReference type="OrthoDB" id="1722980at2759"/>
<feature type="domain" description="F-box" evidence="1">
    <location>
        <begin position="33"/>
        <end position="82"/>
    </location>
</feature>
<reference evidence="3" key="2">
    <citation type="journal article" date="2017" name="J. Anim. Genet.">
        <title>Multiple reference genome sequences of hot pepper reveal the massive evolution of plant disease resistance genes by retroduplication.</title>
        <authorList>
            <person name="Kim S."/>
            <person name="Park J."/>
            <person name="Yeom S.-I."/>
            <person name="Kim Y.-M."/>
            <person name="Seo E."/>
            <person name="Kim K.-T."/>
            <person name="Kim M.-S."/>
            <person name="Lee J.M."/>
            <person name="Cheong K."/>
            <person name="Shin H.-S."/>
            <person name="Kim S.-B."/>
            <person name="Han K."/>
            <person name="Lee J."/>
            <person name="Park M."/>
            <person name="Lee H.-A."/>
            <person name="Lee H.-Y."/>
            <person name="Lee Y."/>
            <person name="Oh S."/>
            <person name="Lee J.H."/>
            <person name="Choi E."/>
            <person name="Choi E."/>
            <person name="Lee S.E."/>
            <person name="Jeon J."/>
            <person name="Kim H."/>
            <person name="Choi G."/>
            <person name="Song H."/>
            <person name="Lee J."/>
            <person name="Lee S.-C."/>
            <person name="Kwon J.-K."/>
            <person name="Lee H.-Y."/>
            <person name="Koo N."/>
            <person name="Hong Y."/>
            <person name="Kim R.W."/>
            <person name="Kang W.-H."/>
            <person name="Huh J.H."/>
            <person name="Kang B.-C."/>
            <person name="Yang T.-J."/>
            <person name="Lee Y.-H."/>
            <person name="Bennetzen J.L."/>
            <person name="Choi D."/>
        </authorList>
    </citation>
    <scope>NUCLEOTIDE SEQUENCE [LARGE SCALE GENOMIC DNA]</scope>
    <source>
        <strain evidence="3">cv. PBC81</strain>
    </source>
</reference>
<dbReference type="PANTHER" id="PTHR31639">
    <property type="entry name" value="F-BOX PROTEIN-LIKE"/>
    <property type="match status" value="1"/>
</dbReference>
<accession>A0A2G2XRL8</accession>
<dbReference type="SUPFAM" id="SSF81383">
    <property type="entry name" value="F-box domain"/>
    <property type="match status" value="1"/>
</dbReference>
<evidence type="ECO:0000259" key="1">
    <source>
        <dbReference type="PROSITE" id="PS50181"/>
    </source>
</evidence>
<dbReference type="EMBL" id="MLFT02000001">
    <property type="protein sequence ID" value="PHT60001.1"/>
    <property type="molecule type" value="Genomic_DNA"/>
</dbReference>
<organism evidence="2 3">
    <name type="scientific">Capsicum baccatum</name>
    <name type="common">Peruvian pepper</name>
    <dbReference type="NCBI Taxonomy" id="33114"/>
    <lineage>
        <taxon>Eukaryota</taxon>
        <taxon>Viridiplantae</taxon>
        <taxon>Streptophyta</taxon>
        <taxon>Embryophyta</taxon>
        <taxon>Tracheophyta</taxon>
        <taxon>Spermatophyta</taxon>
        <taxon>Magnoliopsida</taxon>
        <taxon>eudicotyledons</taxon>
        <taxon>Gunneridae</taxon>
        <taxon>Pentapetalae</taxon>
        <taxon>asterids</taxon>
        <taxon>lamiids</taxon>
        <taxon>Solanales</taxon>
        <taxon>Solanaceae</taxon>
        <taxon>Solanoideae</taxon>
        <taxon>Capsiceae</taxon>
        <taxon>Capsicum</taxon>
    </lineage>
</organism>
<name>A0A2G2XRL8_CAPBA</name>